<gene>
    <name evidence="1" type="ORF">MCC93_19050</name>
</gene>
<dbReference type="Proteomes" id="UP000031390">
    <property type="component" value="Unassembled WGS sequence"/>
</dbReference>
<accession>A0A0C1GML1</accession>
<evidence type="ECO:0000313" key="2">
    <source>
        <dbReference type="Proteomes" id="UP000031390"/>
    </source>
</evidence>
<protein>
    <submittedName>
        <fullName evidence="1">Uncharacterized protein</fullName>
    </submittedName>
</protein>
<proteinExistence type="predicted"/>
<evidence type="ECO:0000313" key="1">
    <source>
        <dbReference type="EMBL" id="KIC06666.1"/>
    </source>
</evidence>
<dbReference type="AlphaFoldDB" id="A0A0C1GML1"/>
<comment type="caution">
    <text evidence="1">The sequence shown here is derived from an EMBL/GenBank/DDBJ whole genome shotgun (WGS) entry which is preliminary data.</text>
</comment>
<dbReference type="EMBL" id="JUFZ01000091">
    <property type="protein sequence ID" value="KIC06666.1"/>
    <property type="molecule type" value="Genomic_DNA"/>
</dbReference>
<sequence>MPNIKDIDKMTRPCRWQQQIPLPPKGRLNGIINIGIS</sequence>
<reference evidence="1 2" key="1">
    <citation type="submission" date="2014-12" db="EMBL/GenBank/DDBJ databases">
        <title>Genome sequence of Morococcus cerebrosus.</title>
        <authorList>
            <person name="Shin S.-K."/>
            <person name="Yi H."/>
        </authorList>
    </citation>
    <scope>NUCLEOTIDE SEQUENCE [LARGE SCALE GENOMIC DNA]</scope>
    <source>
        <strain evidence="1 2">CIP 81.93</strain>
    </source>
</reference>
<organism evidence="1 2">
    <name type="scientific">Morococcus cerebrosus</name>
    <dbReference type="NCBI Taxonomy" id="1056807"/>
    <lineage>
        <taxon>Bacteria</taxon>
        <taxon>Pseudomonadati</taxon>
        <taxon>Pseudomonadota</taxon>
        <taxon>Betaproteobacteria</taxon>
        <taxon>Neisseriales</taxon>
        <taxon>Neisseriaceae</taxon>
        <taxon>Morococcus</taxon>
    </lineage>
</organism>
<name>A0A0C1GML1_9NEIS</name>